<dbReference type="Gene3D" id="3.60.21.10">
    <property type="match status" value="1"/>
</dbReference>
<reference evidence="2" key="2">
    <citation type="submission" date="2021-04" db="EMBL/GenBank/DDBJ databases">
        <authorList>
            <person name="Gilroy R."/>
        </authorList>
    </citation>
    <scope>NUCLEOTIDE SEQUENCE</scope>
    <source>
        <strain evidence="2">G4-2901</strain>
    </source>
</reference>
<evidence type="ECO:0000313" key="2">
    <source>
        <dbReference type="EMBL" id="MBU3836825.1"/>
    </source>
</evidence>
<proteinExistence type="predicted"/>
<evidence type="ECO:0000313" key="3">
    <source>
        <dbReference type="Proteomes" id="UP000783796"/>
    </source>
</evidence>
<dbReference type="CDD" id="cd00838">
    <property type="entry name" value="MPP_superfamily"/>
    <property type="match status" value="1"/>
</dbReference>
<protein>
    <submittedName>
        <fullName evidence="2">Metallophosphoesterase</fullName>
    </submittedName>
</protein>
<dbReference type="Proteomes" id="UP000783796">
    <property type="component" value="Unassembled WGS sequence"/>
</dbReference>
<accession>A0A948T9G3</accession>
<comment type="caution">
    <text evidence="2">The sequence shown here is derived from an EMBL/GenBank/DDBJ whole genome shotgun (WGS) entry which is preliminary data.</text>
</comment>
<sequence length="259" mass="30314">MQYLDLSYRDDFVVVCGDIHGEFETLAFNVVRKGIENAIVIVAGDCGFGFNKLAYYDNLYKQKLHRKLEKQNVLLLMVRGNHDDPLFFDKELIDYPYMKTLPDYTIVHTKGHNILCVGGAVSIDRQFRLSQMDYNLILGKKRLPLYWKNESFRYDEEQLRILNIENIKIDTVITHSAPGFCPPFVKRDVEHFCANDDNLASDLDKERKDFTRLYEWLIENGHPLSNWFYGHFHASAESLDKTTGTRFRLLNIQEMAMLK</sequence>
<dbReference type="SUPFAM" id="SSF56300">
    <property type="entry name" value="Metallo-dependent phosphatases"/>
    <property type="match status" value="1"/>
</dbReference>
<gene>
    <name evidence="2" type="ORF">H9777_00555</name>
</gene>
<evidence type="ECO:0000259" key="1">
    <source>
        <dbReference type="Pfam" id="PF00149"/>
    </source>
</evidence>
<reference evidence="2" key="1">
    <citation type="journal article" date="2021" name="PeerJ">
        <title>Extensive microbial diversity within the chicken gut microbiome revealed by metagenomics and culture.</title>
        <authorList>
            <person name="Gilroy R."/>
            <person name="Ravi A."/>
            <person name="Getino M."/>
            <person name="Pursley I."/>
            <person name="Horton D.L."/>
            <person name="Alikhan N.F."/>
            <person name="Baker D."/>
            <person name="Gharbi K."/>
            <person name="Hall N."/>
            <person name="Watson M."/>
            <person name="Adriaenssens E.M."/>
            <person name="Foster-Nyarko E."/>
            <person name="Jarju S."/>
            <person name="Secka A."/>
            <person name="Antonio M."/>
            <person name="Oren A."/>
            <person name="Chaudhuri R.R."/>
            <person name="La Ragione R."/>
            <person name="Hildebrand F."/>
            <person name="Pallen M.J."/>
        </authorList>
    </citation>
    <scope>NUCLEOTIDE SEQUENCE</scope>
    <source>
        <strain evidence="2">G4-2901</strain>
    </source>
</reference>
<dbReference type="EMBL" id="JAHLFW010000004">
    <property type="protein sequence ID" value="MBU3836825.1"/>
    <property type="molecule type" value="Genomic_DNA"/>
</dbReference>
<dbReference type="InterPro" id="IPR029052">
    <property type="entry name" value="Metallo-depent_PP-like"/>
</dbReference>
<organism evidence="2 3">
    <name type="scientific">Candidatus Phocaeicola faecigallinarum</name>
    <dbReference type="NCBI Taxonomy" id="2838732"/>
    <lineage>
        <taxon>Bacteria</taxon>
        <taxon>Pseudomonadati</taxon>
        <taxon>Bacteroidota</taxon>
        <taxon>Bacteroidia</taxon>
        <taxon>Bacteroidales</taxon>
        <taxon>Bacteroidaceae</taxon>
        <taxon>Phocaeicola</taxon>
    </lineage>
</organism>
<name>A0A948T9G3_9BACT</name>
<dbReference type="GO" id="GO:0016787">
    <property type="term" value="F:hydrolase activity"/>
    <property type="evidence" value="ECO:0007669"/>
    <property type="project" value="InterPro"/>
</dbReference>
<dbReference type="InterPro" id="IPR004843">
    <property type="entry name" value="Calcineurin-like_PHP"/>
</dbReference>
<dbReference type="AlphaFoldDB" id="A0A948T9G3"/>
<feature type="domain" description="Calcineurin-like phosphoesterase" evidence="1">
    <location>
        <begin position="13"/>
        <end position="234"/>
    </location>
</feature>
<dbReference type="Pfam" id="PF00149">
    <property type="entry name" value="Metallophos"/>
    <property type="match status" value="1"/>
</dbReference>